<dbReference type="RefSeq" id="WP_380715273.1">
    <property type="nucleotide sequence ID" value="NZ_JBHSGI010000002.1"/>
</dbReference>
<feature type="chain" id="PRO_5046124315" evidence="1">
    <location>
        <begin position="22"/>
        <end position="145"/>
    </location>
</feature>
<dbReference type="Proteomes" id="UP001595973">
    <property type="component" value="Unassembled WGS sequence"/>
</dbReference>
<gene>
    <name evidence="2" type="ORF">ACFO5X_01680</name>
</gene>
<feature type="signal peptide" evidence="1">
    <location>
        <begin position="1"/>
        <end position="21"/>
    </location>
</feature>
<protein>
    <submittedName>
        <fullName evidence="2">Uncharacterized protein</fullName>
    </submittedName>
</protein>
<reference evidence="3" key="1">
    <citation type="journal article" date="2019" name="Int. J. Syst. Evol. Microbiol.">
        <title>The Global Catalogue of Microorganisms (GCM) 10K type strain sequencing project: providing services to taxonomists for standard genome sequencing and annotation.</title>
        <authorList>
            <consortium name="The Broad Institute Genomics Platform"/>
            <consortium name="The Broad Institute Genome Sequencing Center for Infectious Disease"/>
            <person name="Wu L."/>
            <person name="Ma J."/>
        </authorList>
    </citation>
    <scope>NUCLEOTIDE SEQUENCE [LARGE SCALE GENOMIC DNA]</scope>
    <source>
        <strain evidence="3">CGMCC 4.7283</strain>
    </source>
</reference>
<evidence type="ECO:0000313" key="2">
    <source>
        <dbReference type="EMBL" id="MFC4667250.1"/>
    </source>
</evidence>
<keyword evidence="3" id="KW-1185">Reference proteome</keyword>
<sequence>MKRTILTAVALAATLGTASYAETMKPNAAAQGSAAVATHGSLMSELKNGKSDSANWASEISGLGSAPMVDIVKLSELKGEGAENSAALDTALTDTKADAEAARVAIEANPELSGALQAESFTPDDVVMVQVEGSNKVTLVVDDRS</sequence>
<name>A0ABV9KBB2_9RHOB</name>
<evidence type="ECO:0000256" key="1">
    <source>
        <dbReference type="SAM" id="SignalP"/>
    </source>
</evidence>
<organism evidence="2 3">
    <name type="scientific">Seohaeicola nanhaiensis</name>
    <dbReference type="NCBI Taxonomy" id="1387282"/>
    <lineage>
        <taxon>Bacteria</taxon>
        <taxon>Pseudomonadati</taxon>
        <taxon>Pseudomonadota</taxon>
        <taxon>Alphaproteobacteria</taxon>
        <taxon>Rhodobacterales</taxon>
        <taxon>Roseobacteraceae</taxon>
        <taxon>Seohaeicola</taxon>
    </lineage>
</organism>
<evidence type="ECO:0000313" key="3">
    <source>
        <dbReference type="Proteomes" id="UP001595973"/>
    </source>
</evidence>
<comment type="caution">
    <text evidence="2">The sequence shown here is derived from an EMBL/GenBank/DDBJ whole genome shotgun (WGS) entry which is preliminary data.</text>
</comment>
<keyword evidence="1" id="KW-0732">Signal</keyword>
<proteinExistence type="predicted"/>
<accession>A0ABV9KBB2</accession>
<dbReference type="EMBL" id="JBHSGI010000002">
    <property type="protein sequence ID" value="MFC4667250.1"/>
    <property type="molecule type" value="Genomic_DNA"/>
</dbReference>